<evidence type="ECO:0000313" key="7">
    <source>
        <dbReference type="EMBL" id="PIA16479.1"/>
    </source>
</evidence>
<dbReference type="EMBL" id="KZ303499">
    <property type="protein sequence ID" value="PIA16479.1"/>
    <property type="molecule type" value="Genomic_DNA"/>
</dbReference>
<dbReference type="Proteomes" id="UP000242474">
    <property type="component" value="Unassembled WGS sequence"/>
</dbReference>
<keyword evidence="4" id="KW-0472">Membrane</keyword>
<comment type="subcellular location">
    <subcellularLocation>
        <location evidence="1">Endomembrane system</location>
    </subcellularLocation>
</comment>
<gene>
    <name evidence="7" type="ORF">COEREDRAFT_81154</name>
</gene>
<feature type="region of interest" description="Disordered" evidence="5">
    <location>
        <begin position="392"/>
        <end position="426"/>
    </location>
</feature>
<evidence type="ECO:0000313" key="8">
    <source>
        <dbReference type="Proteomes" id="UP000242474"/>
    </source>
</evidence>
<dbReference type="Pfam" id="PF12632">
    <property type="entry name" value="Vezatin"/>
    <property type="match status" value="1"/>
</dbReference>
<dbReference type="AlphaFoldDB" id="A0A2G5BBT5"/>
<evidence type="ECO:0000259" key="6">
    <source>
        <dbReference type="Pfam" id="PF12632"/>
    </source>
</evidence>
<sequence length="471" mass="53285">MAAISIFALVSAVTTCSIYRNIRARKILRCANAYIKNLHGMLFYSRMLDNMLHRELCFVQEMDFISRGFRLPLINSPLQLSHYRPGRGTMFAAQHMRQKIGIVLVQTIKALTDIAMDVKFAEKYINSNLYKELRDATTKCMVLLDYYQDSECVLSLEYLRQVFTAQFTLRRLWLECVLNCFRIAADSDNGNQKQLLDLFQSTTKHIQCLRVASAGGLDELKSVREAQYSATRWKELAESHPGINQTPQPLIRPLTNMSDTLTTLQAKVLICQECIHATDGSVTQTLDTLTEARPNSERSPEEIARLFASLKSDIDMLGTHYQEAITRLLCLEDVDENVFGIDSTIGTDSGADALELSVDDVPSDARVFGYTLLSADGLDAPEMTFEANVEGKQLKSGRTQPTLDRNERIRLQRQRRVDEEADKERKGNVTTMMLELRSAIGNRTKGNIDSGTNEHRSDDHLDGDEDIEYTK</sequence>
<feature type="domain" description="Myosin-binding" evidence="6">
    <location>
        <begin position="8"/>
        <end position="267"/>
    </location>
</feature>
<feature type="compositionally biased region" description="Basic and acidic residues" evidence="5">
    <location>
        <begin position="404"/>
        <end position="426"/>
    </location>
</feature>
<feature type="region of interest" description="Disordered" evidence="5">
    <location>
        <begin position="440"/>
        <end position="471"/>
    </location>
</feature>
<protein>
    <recommendedName>
        <fullName evidence="6">Myosin-binding domain-containing protein</fullName>
    </recommendedName>
</protein>
<organism evidence="7 8">
    <name type="scientific">Coemansia reversa (strain ATCC 12441 / NRRL 1564)</name>
    <dbReference type="NCBI Taxonomy" id="763665"/>
    <lineage>
        <taxon>Eukaryota</taxon>
        <taxon>Fungi</taxon>
        <taxon>Fungi incertae sedis</taxon>
        <taxon>Zoopagomycota</taxon>
        <taxon>Kickxellomycotina</taxon>
        <taxon>Kickxellomycetes</taxon>
        <taxon>Kickxellales</taxon>
        <taxon>Kickxellaceae</taxon>
        <taxon>Coemansia</taxon>
    </lineage>
</organism>
<dbReference type="GO" id="GO:0012505">
    <property type="term" value="C:endomembrane system"/>
    <property type="evidence" value="ECO:0007669"/>
    <property type="project" value="UniProtKB-SubCell"/>
</dbReference>
<feature type="compositionally biased region" description="Acidic residues" evidence="5">
    <location>
        <begin position="461"/>
        <end position="471"/>
    </location>
</feature>
<dbReference type="STRING" id="763665.A0A2G5BBT5"/>
<name>A0A2G5BBT5_COERN</name>
<evidence type="ECO:0000256" key="2">
    <source>
        <dbReference type="ARBA" id="ARBA00022692"/>
    </source>
</evidence>
<dbReference type="GO" id="GO:0017022">
    <property type="term" value="F:myosin binding"/>
    <property type="evidence" value="ECO:0007669"/>
    <property type="project" value="InterPro"/>
</dbReference>
<evidence type="ECO:0000256" key="4">
    <source>
        <dbReference type="ARBA" id="ARBA00023136"/>
    </source>
</evidence>
<evidence type="ECO:0000256" key="3">
    <source>
        <dbReference type="ARBA" id="ARBA00022989"/>
    </source>
</evidence>
<keyword evidence="2" id="KW-0812">Transmembrane</keyword>
<accession>A0A2G5BBT5</accession>
<keyword evidence="3" id="KW-1133">Transmembrane helix</keyword>
<dbReference type="InterPro" id="IPR026859">
    <property type="entry name" value="Myosin-bd"/>
</dbReference>
<proteinExistence type="predicted"/>
<reference evidence="7 8" key="1">
    <citation type="journal article" date="2015" name="Genome Biol. Evol.">
        <title>Phylogenomic analyses indicate that early fungi evolved digesting cell walls of algal ancestors of land plants.</title>
        <authorList>
            <person name="Chang Y."/>
            <person name="Wang S."/>
            <person name="Sekimoto S."/>
            <person name="Aerts A.L."/>
            <person name="Choi C."/>
            <person name="Clum A."/>
            <person name="LaButti K.M."/>
            <person name="Lindquist E.A."/>
            <person name="Yee Ngan C."/>
            <person name="Ohm R.A."/>
            <person name="Salamov A.A."/>
            <person name="Grigoriev I.V."/>
            <person name="Spatafora J.W."/>
            <person name="Berbee M.L."/>
        </authorList>
    </citation>
    <scope>NUCLEOTIDE SEQUENCE [LARGE SCALE GENOMIC DNA]</scope>
    <source>
        <strain evidence="7 8">NRRL 1564</strain>
    </source>
</reference>
<evidence type="ECO:0000256" key="5">
    <source>
        <dbReference type="SAM" id="MobiDB-lite"/>
    </source>
</evidence>
<dbReference type="OrthoDB" id="21151at2759"/>
<keyword evidence="8" id="KW-1185">Reference proteome</keyword>
<evidence type="ECO:0000256" key="1">
    <source>
        <dbReference type="ARBA" id="ARBA00004308"/>
    </source>
</evidence>